<feature type="transmembrane region" description="Helical" evidence="6">
    <location>
        <begin position="117"/>
        <end position="142"/>
    </location>
</feature>
<dbReference type="Pfam" id="PF11728">
    <property type="entry name" value="ArAE_1_C"/>
    <property type="match status" value="1"/>
</dbReference>
<dbReference type="InterPro" id="IPR021062">
    <property type="entry name" value="ArAE_1_C"/>
</dbReference>
<dbReference type="PANTHER" id="PTHR40064">
    <property type="entry name" value="MEMBRANE PROTEIN-RELATED"/>
    <property type="match status" value="1"/>
</dbReference>
<dbReference type="Proteomes" id="UP000284751">
    <property type="component" value="Unassembled WGS sequence"/>
</dbReference>
<evidence type="ECO:0000256" key="1">
    <source>
        <dbReference type="ARBA" id="ARBA00004651"/>
    </source>
</evidence>
<evidence type="ECO:0000256" key="5">
    <source>
        <dbReference type="ARBA" id="ARBA00023136"/>
    </source>
</evidence>
<keyword evidence="3 6" id="KW-0812">Transmembrane</keyword>
<dbReference type="EMBL" id="QRTC01000034">
    <property type="protein sequence ID" value="RGQ39340.1"/>
    <property type="molecule type" value="Genomic_DNA"/>
</dbReference>
<dbReference type="Pfam" id="PF06081">
    <property type="entry name" value="ArAE_1"/>
    <property type="match status" value="1"/>
</dbReference>
<feature type="transmembrane region" description="Helical" evidence="6">
    <location>
        <begin position="12"/>
        <end position="40"/>
    </location>
</feature>
<gene>
    <name evidence="8" type="ORF">DWY99_09035</name>
</gene>
<dbReference type="PANTHER" id="PTHR40064:SF1">
    <property type="entry name" value="MEMBRANE PROTEIN"/>
    <property type="match status" value="1"/>
</dbReference>
<evidence type="ECO:0000313" key="9">
    <source>
        <dbReference type="Proteomes" id="UP000284751"/>
    </source>
</evidence>
<dbReference type="InterPro" id="IPR038323">
    <property type="entry name" value="ArAE_1_C_sf"/>
</dbReference>
<keyword evidence="4 6" id="KW-1133">Transmembrane helix</keyword>
<accession>A0A412AWF6</accession>
<feature type="transmembrane region" description="Helical" evidence="6">
    <location>
        <begin position="78"/>
        <end position="97"/>
    </location>
</feature>
<dbReference type="Gene3D" id="1.20.120.940">
    <property type="entry name" value="Putative aromatic acid exporter, C-terminal domain"/>
    <property type="match status" value="1"/>
</dbReference>
<feature type="domain" description="Putative aromatic acid exporter C-terminal" evidence="7">
    <location>
        <begin position="149"/>
        <end position="311"/>
    </location>
</feature>
<reference evidence="8 9" key="1">
    <citation type="submission" date="2018-08" db="EMBL/GenBank/DDBJ databases">
        <title>A genome reference for cultivated species of the human gut microbiota.</title>
        <authorList>
            <person name="Zou Y."/>
            <person name="Xue W."/>
            <person name="Luo G."/>
        </authorList>
    </citation>
    <scope>NUCLEOTIDE SEQUENCE [LARGE SCALE GENOMIC DNA]</scope>
    <source>
        <strain evidence="8 9">AF28-26</strain>
    </source>
</reference>
<evidence type="ECO:0000256" key="2">
    <source>
        <dbReference type="ARBA" id="ARBA00022475"/>
    </source>
</evidence>
<evidence type="ECO:0000256" key="4">
    <source>
        <dbReference type="ARBA" id="ARBA00022989"/>
    </source>
</evidence>
<sequence length="327" mass="37737">MKKVDWLKIIKISIGCCFAVFLADWIGLRSATSAGIIALLSIQNTKKETLTIAGKRISAFFIAVAIAYVLFTLWGYHLFSFGFFLLLFTFASYLLKLETGVSMSTVLVTHFWTAHSFHYTLIINEFLLLCIGVGIAVVINLYMPRMIHIIKQDQEEIDNSMKQILLQMSSALIHGHEIDLEADFQFLQNRLSQALAHAYQYMNNTLSSDMRYYVRFIELRKNQQGLLKRVYRNLLKIQFVPSQAFPVSRFMKRIAESMQDYNNAEFLLSILSEMRKFYKTTPLPQTREEFEARAVLYQIAADLEALVLVKQSFAQQLSPGQIDSFWK</sequence>
<keyword evidence="5 6" id="KW-0472">Membrane</keyword>
<comment type="subcellular location">
    <subcellularLocation>
        <location evidence="1">Cell membrane</location>
        <topology evidence="1">Multi-pass membrane protein</topology>
    </subcellularLocation>
</comment>
<dbReference type="AlphaFoldDB" id="A0A412AWF6"/>
<protein>
    <recommendedName>
        <fullName evidence="7">Putative aromatic acid exporter C-terminal domain-containing protein</fullName>
    </recommendedName>
</protein>
<dbReference type="GO" id="GO:0005886">
    <property type="term" value="C:plasma membrane"/>
    <property type="evidence" value="ECO:0007669"/>
    <property type="project" value="UniProtKB-SubCell"/>
</dbReference>
<keyword evidence="2" id="KW-1003">Cell membrane</keyword>
<organism evidence="8 9">
    <name type="scientific">[Clostridium] leptum</name>
    <dbReference type="NCBI Taxonomy" id="1535"/>
    <lineage>
        <taxon>Bacteria</taxon>
        <taxon>Bacillati</taxon>
        <taxon>Bacillota</taxon>
        <taxon>Clostridia</taxon>
        <taxon>Eubacteriales</taxon>
        <taxon>Oscillospiraceae</taxon>
        <taxon>Oscillospiraceae incertae sedis</taxon>
    </lineage>
</organism>
<comment type="caution">
    <text evidence="8">The sequence shown here is derived from an EMBL/GenBank/DDBJ whole genome shotgun (WGS) entry which is preliminary data.</text>
</comment>
<evidence type="ECO:0000256" key="6">
    <source>
        <dbReference type="SAM" id="Phobius"/>
    </source>
</evidence>
<name>A0A412AWF6_9FIRM</name>
<evidence type="ECO:0000256" key="3">
    <source>
        <dbReference type="ARBA" id="ARBA00022692"/>
    </source>
</evidence>
<evidence type="ECO:0000259" key="7">
    <source>
        <dbReference type="Pfam" id="PF11728"/>
    </source>
</evidence>
<feature type="transmembrane region" description="Helical" evidence="6">
    <location>
        <begin position="52"/>
        <end position="71"/>
    </location>
</feature>
<dbReference type="InterPro" id="IPR052984">
    <property type="entry name" value="UPF0421"/>
</dbReference>
<dbReference type="InterPro" id="IPR010343">
    <property type="entry name" value="ArAE_1"/>
</dbReference>
<evidence type="ECO:0000313" key="8">
    <source>
        <dbReference type="EMBL" id="RGQ39340.1"/>
    </source>
</evidence>
<proteinExistence type="predicted"/>